<dbReference type="AlphaFoldDB" id="A0A243S292"/>
<proteinExistence type="predicted"/>
<evidence type="ECO:0000313" key="1">
    <source>
        <dbReference type="EMBL" id="OUD01626.1"/>
    </source>
</evidence>
<reference evidence="1 2" key="1">
    <citation type="submission" date="2017-05" db="EMBL/GenBank/DDBJ databases">
        <title>Biotechnological potential of actinobacteria isolated from South African environments.</title>
        <authorList>
            <person name="Le Roes-Hill M."/>
            <person name="Prins A."/>
            <person name="Durrell K.A."/>
        </authorList>
    </citation>
    <scope>NUCLEOTIDE SEQUENCE [LARGE SCALE GENOMIC DNA]</scope>
    <source>
        <strain evidence="1 2">HMC13</strain>
    </source>
</reference>
<protein>
    <submittedName>
        <fullName evidence="1">Uncharacterized protein</fullName>
    </submittedName>
</protein>
<dbReference type="EMBL" id="NGFN01000111">
    <property type="protein sequence ID" value="OUD01626.1"/>
    <property type="molecule type" value="Genomic_DNA"/>
</dbReference>
<evidence type="ECO:0000313" key="2">
    <source>
        <dbReference type="Proteomes" id="UP000195105"/>
    </source>
</evidence>
<gene>
    <name evidence="1" type="ORF">CA983_19165</name>
</gene>
<comment type="caution">
    <text evidence="1">The sequence shown here is derived from an EMBL/GenBank/DDBJ whole genome shotgun (WGS) entry which is preliminary data.</text>
</comment>
<organism evidence="1 2">
    <name type="scientific">Streptomyces swartbergensis</name>
    <dbReference type="NCBI Taxonomy" id="487165"/>
    <lineage>
        <taxon>Bacteria</taxon>
        <taxon>Bacillati</taxon>
        <taxon>Actinomycetota</taxon>
        <taxon>Actinomycetes</taxon>
        <taxon>Kitasatosporales</taxon>
        <taxon>Streptomycetaceae</taxon>
        <taxon>Streptomyces</taxon>
    </lineage>
</organism>
<keyword evidence="2" id="KW-1185">Reference proteome</keyword>
<accession>A0A243S292</accession>
<name>A0A243S292_9ACTN</name>
<dbReference type="RefSeq" id="WP_086602135.1">
    <property type="nucleotide sequence ID" value="NZ_NGFN01000111.1"/>
</dbReference>
<dbReference type="Proteomes" id="UP000195105">
    <property type="component" value="Unassembled WGS sequence"/>
</dbReference>
<sequence>MGIDLELHSSRPARNNWRKSRATLLRSSYGHGDALADALGSLQFLGVPGRLTAVDPYGDTLMNEQEATAALQEIHALRPSCADERQLAALDDLTAMLEQCAATPGSYLWFAGD</sequence>